<dbReference type="InterPro" id="IPR008012">
    <property type="entry name" value="Ump1"/>
</dbReference>
<evidence type="ECO:0008006" key="4">
    <source>
        <dbReference type="Google" id="ProtNLM"/>
    </source>
</evidence>
<dbReference type="GO" id="GO:0005634">
    <property type="term" value="C:nucleus"/>
    <property type="evidence" value="ECO:0007669"/>
    <property type="project" value="TreeGrafter"/>
</dbReference>
<feature type="non-terminal residue" evidence="3">
    <location>
        <position position="1"/>
    </location>
</feature>
<organism evidence="3">
    <name type="scientific">Arion vulgaris</name>
    <dbReference type="NCBI Taxonomy" id="1028688"/>
    <lineage>
        <taxon>Eukaryota</taxon>
        <taxon>Metazoa</taxon>
        <taxon>Spiralia</taxon>
        <taxon>Lophotrochozoa</taxon>
        <taxon>Mollusca</taxon>
        <taxon>Gastropoda</taxon>
        <taxon>Heterobranchia</taxon>
        <taxon>Euthyneura</taxon>
        <taxon>Panpulmonata</taxon>
        <taxon>Eupulmonata</taxon>
        <taxon>Stylommatophora</taxon>
        <taxon>Helicina</taxon>
        <taxon>Arionoidea</taxon>
        <taxon>Arionidae</taxon>
        <taxon>Arion</taxon>
    </lineage>
</organism>
<dbReference type="Pfam" id="PF05348">
    <property type="entry name" value="UMP1"/>
    <property type="match status" value="1"/>
</dbReference>
<dbReference type="EMBL" id="HACG01040574">
    <property type="protein sequence ID" value="CEK87439.1"/>
    <property type="molecule type" value="Transcribed_RNA"/>
</dbReference>
<accession>A0A0B7B2A6</accession>
<evidence type="ECO:0000256" key="2">
    <source>
        <dbReference type="ARBA" id="ARBA00043974"/>
    </source>
</evidence>
<comment type="similarity">
    <text evidence="2">Belongs to the POMP/UMP1 family.</text>
</comment>
<dbReference type="GO" id="GO:0005737">
    <property type="term" value="C:cytoplasm"/>
    <property type="evidence" value="ECO:0007669"/>
    <property type="project" value="TreeGrafter"/>
</dbReference>
<evidence type="ECO:0000256" key="1">
    <source>
        <dbReference type="ARBA" id="ARBA00023186"/>
    </source>
</evidence>
<reference evidence="3" key="1">
    <citation type="submission" date="2014-12" db="EMBL/GenBank/DDBJ databases">
        <title>Insight into the proteome of Arion vulgaris.</title>
        <authorList>
            <person name="Aradska J."/>
            <person name="Bulat T."/>
            <person name="Smidak R."/>
            <person name="Sarate P."/>
            <person name="Gangsoo J."/>
            <person name="Sialana F."/>
            <person name="Bilban M."/>
            <person name="Lubec G."/>
        </authorList>
    </citation>
    <scope>NUCLEOTIDE SEQUENCE</scope>
    <source>
        <tissue evidence="3">Skin</tissue>
    </source>
</reference>
<dbReference type="PANTHER" id="PTHR12828:SF3">
    <property type="entry name" value="PROTEASOME MATURATION PROTEIN"/>
    <property type="match status" value="1"/>
</dbReference>
<proteinExistence type="inferred from homology"/>
<sequence length="143" mass="15698">KMSGYPTLRPQPIASKAVDLPSGPYGVPDAMIYGLQASRASAGLQAVHPLQASEEQWKDHHLKMDFVMLKNSQGMHAPLKLQMEMFAASKMQRLPCLKSSNILLDTLMGNDDHIGFEDILNNPADCEVMGQPHALMEKSLGLL</sequence>
<keyword evidence="1" id="KW-0143">Chaperone</keyword>
<dbReference type="GO" id="GO:0043248">
    <property type="term" value="P:proteasome assembly"/>
    <property type="evidence" value="ECO:0007669"/>
    <property type="project" value="InterPro"/>
</dbReference>
<evidence type="ECO:0000313" key="3">
    <source>
        <dbReference type="EMBL" id="CEK87439.1"/>
    </source>
</evidence>
<protein>
    <recommendedName>
        <fullName evidence="4">Proteasome maturation protein</fullName>
    </recommendedName>
</protein>
<gene>
    <name evidence="3" type="primary">ORF159215</name>
</gene>
<dbReference type="AlphaFoldDB" id="A0A0B7B2A6"/>
<dbReference type="PANTHER" id="PTHR12828">
    <property type="entry name" value="PROTEASOME MATURATION PROTEIN UMP1"/>
    <property type="match status" value="1"/>
</dbReference>
<name>A0A0B7B2A6_9EUPU</name>